<dbReference type="FunFam" id="3.30.160.60:FF:000193">
    <property type="entry name" value="Zinc finger protein 300"/>
    <property type="match status" value="1"/>
</dbReference>
<keyword evidence="7" id="KW-0805">Transcription regulation</keyword>
<name>A0A8T0EBT0_ARGBR</name>
<keyword evidence="5 10" id="KW-0863">Zinc-finger</keyword>
<dbReference type="SMART" id="SM00355">
    <property type="entry name" value="ZnF_C2H2"/>
    <property type="match status" value="5"/>
</dbReference>
<evidence type="ECO:0000313" key="13">
    <source>
        <dbReference type="Proteomes" id="UP000807504"/>
    </source>
</evidence>
<gene>
    <name evidence="12" type="ORF">HNY73_018091</name>
</gene>
<organism evidence="12 13">
    <name type="scientific">Argiope bruennichi</name>
    <name type="common">Wasp spider</name>
    <name type="synonym">Aranea bruennichi</name>
    <dbReference type="NCBI Taxonomy" id="94029"/>
    <lineage>
        <taxon>Eukaryota</taxon>
        <taxon>Metazoa</taxon>
        <taxon>Ecdysozoa</taxon>
        <taxon>Arthropoda</taxon>
        <taxon>Chelicerata</taxon>
        <taxon>Arachnida</taxon>
        <taxon>Araneae</taxon>
        <taxon>Araneomorphae</taxon>
        <taxon>Entelegynae</taxon>
        <taxon>Araneoidea</taxon>
        <taxon>Araneidae</taxon>
        <taxon>Argiope</taxon>
    </lineage>
</organism>
<dbReference type="InterPro" id="IPR036236">
    <property type="entry name" value="Znf_C2H2_sf"/>
</dbReference>
<dbReference type="Pfam" id="PF00096">
    <property type="entry name" value="zf-C2H2"/>
    <property type="match status" value="2"/>
</dbReference>
<feature type="domain" description="C2H2-type" evidence="11">
    <location>
        <begin position="131"/>
        <end position="158"/>
    </location>
</feature>
<feature type="domain" description="C2H2-type" evidence="11">
    <location>
        <begin position="184"/>
        <end position="211"/>
    </location>
</feature>
<comment type="similarity">
    <text evidence="2">Belongs to the krueppel C2H2-type zinc-finger protein family.</text>
</comment>
<dbReference type="InterPro" id="IPR013087">
    <property type="entry name" value="Znf_C2H2_type"/>
</dbReference>
<evidence type="ECO:0000256" key="1">
    <source>
        <dbReference type="ARBA" id="ARBA00004123"/>
    </source>
</evidence>
<dbReference type="GO" id="GO:0008270">
    <property type="term" value="F:zinc ion binding"/>
    <property type="evidence" value="ECO:0007669"/>
    <property type="project" value="UniProtKB-KW"/>
</dbReference>
<sequence length="312" mass="35757">MWKKKMLMKCALTNHINDQLTLGKETTVPLRDAIEGKDTAIPQIPAHNYLCEICKKPFTNCNSFADHLETHTGEAIGDCSICNESFDDKQEFCKHLIAHFKETRQSCKTCYKTSITWLELKCHLDWHDKAFQCHLCDETLVNKQHLDQHLLFHTVEEYYTCKICKKLGSQNLCEQIAVKPKQTYKCNTCGKGFDYKRSLSCHQRVHRKNRSFTNNLSPKDFVLKTSQSKSSHQEVSIKTDLFNRLIDSHARGENAINSVDSDNGDLIEVDMMDSNPGDSIKINLVNSNSSDSFDIDLTDFLYEDSNDTILTD</sequence>
<comment type="subcellular location">
    <subcellularLocation>
        <location evidence="1">Nucleus</location>
    </subcellularLocation>
</comment>
<dbReference type="SUPFAM" id="SSF57667">
    <property type="entry name" value="beta-beta-alpha zinc fingers"/>
    <property type="match status" value="3"/>
</dbReference>
<evidence type="ECO:0000256" key="8">
    <source>
        <dbReference type="ARBA" id="ARBA00023163"/>
    </source>
</evidence>
<keyword evidence="3" id="KW-0479">Metal-binding</keyword>
<evidence type="ECO:0000256" key="3">
    <source>
        <dbReference type="ARBA" id="ARBA00022723"/>
    </source>
</evidence>
<dbReference type="PANTHER" id="PTHR24379:SF121">
    <property type="entry name" value="C2H2-TYPE DOMAIN-CONTAINING PROTEIN"/>
    <property type="match status" value="1"/>
</dbReference>
<reference evidence="12" key="1">
    <citation type="journal article" date="2020" name="bioRxiv">
        <title>Chromosome-level reference genome of the European wasp spider Argiope bruennichi: a resource for studies on range expansion and evolutionary adaptation.</title>
        <authorList>
            <person name="Sheffer M.M."/>
            <person name="Hoppe A."/>
            <person name="Krehenwinkel H."/>
            <person name="Uhl G."/>
            <person name="Kuss A.W."/>
            <person name="Jensen L."/>
            <person name="Jensen C."/>
            <person name="Gillespie R.G."/>
            <person name="Hoff K.J."/>
            <person name="Prost S."/>
        </authorList>
    </citation>
    <scope>NUCLEOTIDE SEQUENCE</scope>
</reference>
<feature type="domain" description="C2H2-type" evidence="11">
    <location>
        <begin position="49"/>
        <end position="76"/>
    </location>
</feature>
<dbReference type="OrthoDB" id="7852576at2759"/>
<keyword evidence="6" id="KW-0862">Zinc</keyword>
<keyword evidence="4" id="KW-0677">Repeat</keyword>
<evidence type="ECO:0000256" key="5">
    <source>
        <dbReference type="ARBA" id="ARBA00022771"/>
    </source>
</evidence>
<comment type="caution">
    <text evidence="12">The sequence shown here is derived from an EMBL/GenBank/DDBJ whole genome shotgun (WGS) entry which is preliminary data.</text>
</comment>
<dbReference type="EMBL" id="JABXBU010002228">
    <property type="protein sequence ID" value="KAF8770582.1"/>
    <property type="molecule type" value="Genomic_DNA"/>
</dbReference>
<protein>
    <submittedName>
        <fullName evidence="12">Zinc finger protein 235 like protein</fullName>
    </submittedName>
</protein>
<evidence type="ECO:0000313" key="12">
    <source>
        <dbReference type="EMBL" id="KAF8770582.1"/>
    </source>
</evidence>
<evidence type="ECO:0000256" key="4">
    <source>
        <dbReference type="ARBA" id="ARBA00022737"/>
    </source>
</evidence>
<dbReference type="PROSITE" id="PS00028">
    <property type="entry name" value="ZINC_FINGER_C2H2_1"/>
    <property type="match status" value="4"/>
</dbReference>
<dbReference type="Gene3D" id="3.30.160.60">
    <property type="entry name" value="Classic Zinc Finger"/>
    <property type="match status" value="4"/>
</dbReference>
<keyword evidence="13" id="KW-1185">Reference proteome</keyword>
<evidence type="ECO:0000259" key="11">
    <source>
        <dbReference type="PROSITE" id="PS50157"/>
    </source>
</evidence>
<dbReference type="AlphaFoldDB" id="A0A8T0EBT0"/>
<keyword evidence="8" id="KW-0804">Transcription</keyword>
<evidence type="ECO:0000256" key="2">
    <source>
        <dbReference type="ARBA" id="ARBA00006991"/>
    </source>
</evidence>
<evidence type="ECO:0000256" key="7">
    <source>
        <dbReference type="ARBA" id="ARBA00023015"/>
    </source>
</evidence>
<evidence type="ECO:0000256" key="6">
    <source>
        <dbReference type="ARBA" id="ARBA00022833"/>
    </source>
</evidence>
<accession>A0A8T0EBT0</accession>
<reference evidence="12" key="2">
    <citation type="submission" date="2020-06" db="EMBL/GenBank/DDBJ databases">
        <authorList>
            <person name="Sheffer M."/>
        </authorList>
    </citation>
    <scope>NUCLEOTIDE SEQUENCE</scope>
</reference>
<keyword evidence="9" id="KW-0539">Nucleus</keyword>
<dbReference type="GO" id="GO:0005634">
    <property type="term" value="C:nucleus"/>
    <property type="evidence" value="ECO:0007669"/>
    <property type="project" value="UniProtKB-SubCell"/>
</dbReference>
<dbReference type="PANTHER" id="PTHR24379">
    <property type="entry name" value="KRAB AND ZINC FINGER DOMAIN-CONTAINING"/>
    <property type="match status" value="1"/>
</dbReference>
<evidence type="ECO:0000256" key="9">
    <source>
        <dbReference type="ARBA" id="ARBA00023242"/>
    </source>
</evidence>
<proteinExistence type="inferred from homology"/>
<dbReference type="Proteomes" id="UP000807504">
    <property type="component" value="Unassembled WGS sequence"/>
</dbReference>
<dbReference type="PROSITE" id="PS50157">
    <property type="entry name" value="ZINC_FINGER_C2H2_2"/>
    <property type="match status" value="3"/>
</dbReference>
<evidence type="ECO:0000256" key="10">
    <source>
        <dbReference type="PROSITE-ProRule" id="PRU00042"/>
    </source>
</evidence>